<dbReference type="Proteomes" id="UP000887116">
    <property type="component" value="Unassembled WGS sequence"/>
</dbReference>
<protein>
    <submittedName>
        <fullName evidence="2">Uncharacterized protein</fullName>
    </submittedName>
</protein>
<sequence length="471" mass="54263">MSLNKQKFKTTQRKKSSVNFENRSEKEKSKDTQKNITFNKLNTSENSVQKSTVAFRKCSGFTKSCLKSLHGDAKKICKDSSAVHFELRDKTGIKATDKKRNLWMEIEVYMPYVDVEKNRLIPPQYDRPIIRRHCGKKTKSQIPKTSTLVNSKSALAFSNRKPTFFLVNNKSTMALINNKSKKKMESERKKLSIVAKDTESTIGKLNQIFKQLKIKKEANKCSANIKRSGVLKEQYKNPSTLVEEKDSNDSIVDKLNCSLNESTLKCANRTKKSREKVNKTNPKAGTKWASSTLMLENGCKINVKNKDTKPESESKTHEGNDKKSKQILQNNFMPKRKMKLNEFWQHTVYSKTPKTRQTSCETSKAQEADNSEKKRLRTPIRHLFDNKQFSPVDFKRHTKPQKLIHIKYRNELSQHKVAGSIVSRIPSQRRISPHKTFRGDSLPHRNLPQKCMGPTLITPAHRKLLLQKLNL</sequence>
<feature type="compositionally biased region" description="Polar residues" evidence="1">
    <location>
        <begin position="352"/>
        <end position="363"/>
    </location>
</feature>
<feature type="region of interest" description="Disordered" evidence="1">
    <location>
        <begin position="1"/>
        <end position="34"/>
    </location>
</feature>
<name>A0A8X6GEV1_TRICU</name>
<proteinExistence type="predicted"/>
<keyword evidence="3" id="KW-1185">Reference proteome</keyword>
<feature type="compositionally biased region" description="Basic and acidic residues" evidence="1">
    <location>
        <begin position="22"/>
        <end position="33"/>
    </location>
</feature>
<feature type="region of interest" description="Disordered" evidence="1">
    <location>
        <begin position="352"/>
        <end position="373"/>
    </location>
</feature>
<evidence type="ECO:0000256" key="1">
    <source>
        <dbReference type="SAM" id="MobiDB-lite"/>
    </source>
</evidence>
<reference evidence="2" key="1">
    <citation type="submission" date="2020-07" db="EMBL/GenBank/DDBJ databases">
        <title>Multicomponent nature underlies the extraordinary mechanical properties of spider dragline silk.</title>
        <authorList>
            <person name="Kono N."/>
            <person name="Nakamura H."/>
            <person name="Mori M."/>
            <person name="Yoshida Y."/>
            <person name="Ohtoshi R."/>
            <person name="Malay A.D."/>
            <person name="Moran D.A.P."/>
            <person name="Tomita M."/>
            <person name="Numata K."/>
            <person name="Arakawa K."/>
        </authorList>
    </citation>
    <scope>NUCLEOTIDE SEQUENCE</scope>
</reference>
<organism evidence="2 3">
    <name type="scientific">Trichonephila clavata</name>
    <name type="common">Joro spider</name>
    <name type="synonym">Nephila clavata</name>
    <dbReference type="NCBI Taxonomy" id="2740835"/>
    <lineage>
        <taxon>Eukaryota</taxon>
        <taxon>Metazoa</taxon>
        <taxon>Ecdysozoa</taxon>
        <taxon>Arthropoda</taxon>
        <taxon>Chelicerata</taxon>
        <taxon>Arachnida</taxon>
        <taxon>Araneae</taxon>
        <taxon>Araneomorphae</taxon>
        <taxon>Entelegynae</taxon>
        <taxon>Araneoidea</taxon>
        <taxon>Nephilidae</taxon>
        <taxon>Trichonephila</taxon>
    </lineage>
</organism>
<evidence type="ECO:0000313" key="2">
    <source>
        <dbReference type="EMBL" id="GFR02478.1"/>
    </source>
</evidence>
<evidence type="ECO:0000313" key="3">
    <source>
        <dbReference type="Proteomes" id="UP000887116"/>
    </source>
</evidence>
<feature type="compositionally biased region" description="Basic residues" evidence="1">
    <location>
        <begin position="1"/>
        <end position="16"/>
    </location>
</feature>
<feature type="compositionally biased region" description="Basic and acidic residues" evidence="1">
    <location>
        <begin position="304"/>
        <end position="324"/>
    </location>
</feature>
<dbReference type="OrthoDB" id="6445453at2759"/>
<comment type="caution">
    <text evidence="2">The sequence shown here is derived from an EMBL/GenBank/DDBJ whole genome shotgun (WGS) entry which is preliminary data.</text>
</comment>
<accession>A0A8X6GEV1</accession>
<feature type="region of interest" description="Disordered" evidence="1">
    <location>
        <begin position="302"/>
        <end position="327"/>
    </location>
</feature>
<dbReference type="EMBL" id="BMAO01025421">
    <property type="protein sequence ID" value="GFR02478.1"/>
    <property type="molecule type" value="Genomic_DNA"/>
</dbReference>
<gene>
    <name evidence="2" type="ORF">TNCT_431601</name>
</gene>
<dbReference type="AlphaFoldDB" id="A0A8X6GEV1"/>
<feature type="compositionally biased region" description="Basic and acidic residues" evidence="1">
    <location>
        <begin position="364"/>
        <end position="373"/>
    </location>
</feature>